<dbReference type="PATRIC" id="fig|294671.3.peg.684"/>
<dbReference type="EMBL" id="CP014265">
    <property type="protein sequence ID" value="AMK15215.1"/>
    <property type="molecule type" value="Genomic_DNA"/>
</dbReference>
<gene>
    <name evidence="2" type="ORF">SAMN02910297_01776</name>
    <name evidence="1" type="ORF">YLM1_0658</name>
</gene>
<reference evidence="2" key="3">
    <citation type="submission" date="2016-10" db="EMBL/GenBank/DDBJ databases">
        <authorList>
            <person name="de Groot N.N."/>
        </authorList>
    </citation>
    <scope>NUCLEOTIDE SEQUENCE [LARGE SCALE GENOMIC DNA]</scope>
    <source>
        <strain evidence="2">DSM 16632</strain>
    </source>
</reference>
<name>A0A126R0S0_METOL</name>
<reference evidence="4" key="4">
    <citation type="submission" date="2016-10" db="EMBL/GenBank/DDBJ databases">
        <authorList>
            <person name="Varghese N."/>
        </authorList>
    </citation>
    <scope>NUCLEOTIDE SEQUENCE [LARGE SCALE GENOMIC DNA]</scope>
    <source>
        <strain evidence="4">DSM 16632</strain>
    </source>
</reference>
<dbReference type="GeneID" id="28488954"/>
<dbReference type="EMBL" id="FOTL01000040">
    <property type="protein sequence ID" value="SFL79573.1"/>
    <property type="molecule type" value="Genomic_DNA"/>
</dbReference>
<evidence type="ECO:0000313" key="2">
    <source>
        <dbReference type="EMBL" id="SFL79573.1"/>
    </source>
</evidence>
<proteinExistence type="predicted"/>
<evidence type="ECO:0000313" key="1">
    <source>
        <dbReference type="EMBL" id="AMK15215.1"/>
    </source>
</evidence>
<accession>A0A126R0S0</accession>
<dbReference type="OrthoDB" id="33422at2157"/>
<dbReference type="Proteomes" id="UP000066376">
    <property type="component" value="Chromosome"/>
</dbReference>
<reference evidence="3" key="2">
    <citation type="submission" date="2016-02" db="EMBL/GenBank/DDBJ databases">
        <title>The draft genome sequence of the rumen methanogen Methanobrevibacter olleyae YLM1.</title>
        <authorList>
            <consortium name="New Zealand Agricultural Greenhouse Gas Research Centre/Pastoral Greenhouse Gas Research Consortium"/>
            <person name="Kelly W.J."/>
            <person name="Li D."/>
            <person name="Lambie S.C."/>
            <person name="Attwood G.T."/>
            <person name="Altermann E."/>
            <person name="Leahy S.C."/>
        </authorList>
    </citation>
    <scope>NUCLEOTIDE SEQUENCE [LARGE SCALE GENOMIC DNA]</scope>
    <source>
        <strain evidence="3">YLM1</strain>
    </source>
</reference>
<reference evidence="1 3" key="1">
    <citation type="journal article" date="2016" name="Genome Announc.">
        <title>Draft Genome Sequence of the Rumen Methanogen Methanobrevibacter olleyae YLM1.</title>
        <authorList>
            <person name="Kelly W.J."/>
            <person name="Li D."/>
            <person name="Lambie S.C."/>
            <person name="Cox F."/>
            <person name="Attwood G.T."/>
            <person name="Altermann E."/>
            <person name="Leahy S.C."/>
        </authorList>
    </citation>
    <scope>NUCLEOTIDE SEQUENCE [LARGE SCALE GENOMIC DNA]</scope>
    <source>
        <strain evidence="1 3">YLM1</strain>
    </source>
</reference>
<evidence type="ECO:0000313" key="3">
    <source>
        <dbReference type="Proteomes" id="UP000066376"/>
    </source>
</evidence>
<organism evidence="1 3">
    <name type="scientific">Methanobrevibacter olleyae</name>
    <dbReference type="NCBI Taxonomy" id="294671"/>
    <lineage>
        <taxon>Archaea</taxon>
        <taxon>Methanobacteriati</taxon>
        <taxon>Methanobacteriota</taxon>
        <taxon>Methanomada group</taxon>
        <taxon>Methanobacteria</taxon>
        <taxon>Methanobacteriales</taxon>
        <taxon>Methanobacteriaceae</taxon>
        <taxon>Methanobrevibacter</taxon>
    </lineage>
</organism>
<dbReference type="RefSeq" id="WP_067146266.1">
    <property type="nucleotide sequence ID" value="NZ_CP014265.1"/>
</dbReference>
<dbReference type="Proteomes" id="UP000183442">
    <property type="component" value="Unassembled WGS sequence"/>
</dbReference>
<sequence>MDLDFLSNFVFENEKNTEVETKKGLLKFLKQIGVDTRFISFYQKNTILDDSAIDDDVKLYIENLRFSKFSKKRTNLFHKYYPNIEVLRSSLFQKICSRASKTLANSLNPQSTVLIPKIDNKDNDKYDNKYNELLYIVLEPYSRKYAINFIEFNENISVDDFDSVISPLNLNQEVSHILNDIFNGNGIEWDKKFNLSKFYNFDNLDINGKDIVFPFINVPEEWINDFLGVKTEYEVDYNNIIVAESFMGFLAEINPQFKENILLASSFLETHQKD</sequence>
<evidence type="ECO:0000313" key="4">
    <source>
        <dbReference type="Proteomes" id="UP000183442"/>
    </source>
</evidence>
<keyword evidence="3" id="KW-1185">Reference proteome</keyword>
<dbReference type="KEGG" id="mol:YLM1_0658"/>
<protein>
    <submittedName>
        <fullName evidence="1">Uncharacterized protein</fullName>
    </submittedName>
</protein>
<dbReference type="AlphaFoldDB" id="A0A126R0S0"/>